<evidence type="ECO:0000256" key="3">
    <source>
        <dbReference type="ARBA" id="ARBA00022729"/>
    </source>
</evidence>
<keyword evidence="2 7" id="KW-0645">Protease</keyword>
<dbReference type="SUPFAM" id="SSF50630">
    <property type="entry name" value="Acid proteases"/>
    <property type="match status" value="1"/>
</dbReference>
<dbReference type="EMBL" id="MU858067">
    <property type="protein sequence ID" value="KAK4216607.1"/>
    <property type="molecule type" value="Genomic_DNA"/>
</dbReference>
<dbReference type="GO" id="GO:0004190">
    <property type="term" value="F:aspartic-type endopeptidase activity"/>
    <property type="evidence" value="ECO:0007669"/>
    <property type="project" value="UniProtKB-KW"/>
</dbReference>
<feature type="compositionally biased region" description="Basic and acidic residues" evidence="8">
    <location>
        <begin position="426"/>
        <end position="441"/>
    </location>
</feature>
<name>A0AAN7BAY8_9PEZI</name>
<evidence type="ECO:0000256" key="8">
    <source>
        <dbReference type="SAM" id="MobiDB-lite"/>
    </source>
</evidence>
<organism evidence="11 12">
    <name type="scientific">Rhypophila decipiens</name>
    <dbReference type="NCBI Taxonomy" id="261697"/>
    <lineage>
        <taxon>Eukaryota</taxon>
        <taxon>Fungi</taxon>
        <taxon>Dikarya</taxon>
        <taxon>Ascomycota</taxon>
        <taxon>Pezizomycotina</taxon>
        <taxon>Sordariomycetes</taxon>
        <taxon>Sordariomycetidae</taxon>
        <taxon>Sordariales</taxon>
        <taxon>Naviculisporaceae</taxon>
        <taxon>Rhypophila</taxon>
    </lineage>
</organism>
<dbReference type="GO" id="GO:0006508">
    <property type="term" value="P:proteolysis"/>
    <property type="evidence" value="ECO:0007669"/>
    <property type="project" value="UniProtKB-KW"/>
</dbReference>
<dbReference type="InterPro" id="IPR001461">
    <property type="entry name" value="Aspartic_peptidase_A1"/>
</dbReference>
<dbReference type="CDD" id="cd05474">
    <property type="entry name" value="SAP_like"/>
    <property type="match status" value="1"/>
</dbReference>
<feature type="domain" description="Peptidase A1" evidence="10">
    <location>
        <begin position="79"/>
        <end position="406"/>
    </location>
</feature>
<dbReference type="AlphaFoldDB" id="A0AAN7BAY8"/>
<gene>
    <name evidence="11" type="ORF">QBC37DRAFT_385291</name>
</gene>
<sequence length="468" mass="49729">MTRLSRSLLFFLGVAGVCSASPGALLTPASPSPRSLETRSRSGFLSFPIQQTQRDKPRVSRRQVDDISAPLFNVSYVGYLIELSIGTPGQSVKVAIDTGSDELWVNPDCNDRELLATQRQECLANGRYNAARSTTSSTDKVIGPPTETIQYGIGSVEMEYTTDNIAFPGSDIELDSVQFAIATETDDLNEGILGLSFGNGTNLVYPNLVDELFAQNITDSKAFSVGLGALGSESSGVLIFGGIDTKKYTGDLIMNEIQGPQFARDIHRYYLNLDSIGIDRNGRTATYSGSSAVVVLDTGASFSYFPDSVLRAMASDIGGRYSANAGLYLVPCSLLEQDGTFDFKFESGVVKIPIRDMIIQDTQAQACALAADKELAGSGIDMLLGDSFLRSVYVVFDQTTGTIGMAPYVDCGSNEQPLPATGAKGMKGECDPASSKQDKDNAAGGRLVASYASVWAGVVVGLLGLALV</sequence>
<protein>
    <submittedName>
        <fullName evidence="11">Acid protease</fullName>
    </submittedName>
</protein>
<dbReference type="Gene3D" id="2.40.70.10">
    <property type="entry name" value="Acid Proteases"/>
    <property type="match status" value="2"/>
</dbReference>
<feature type="signal peptide" evidence="9">
    <location>
        <begin position="1"/>
        <end position="20"/>
    </location>
</feature>
<dbReference type="InterPro" id="IPR001969">
    <property type="entry name" value="Aspartic_peptidase_AS"/>
</dbReference>
<reference evidence="11" key="1">
    <citation type="journal article" date="2023" name="Mol. Phylogenet. Evol.">
        <title>Genome-scale phylogeny and comparative genomics of the fungal order Sordariales.</title>
        <authorList>
            <person name="Hensen N."/>
            <person name="Bonometti L."/>
            <person name="Westerberg I."/>
            <person name="Brannstrom I.O."/>
            <person name="Guillou S."/>
            <person name="Cros-Aarteil S."/>
            <person name="Calhoun S."/>
            <person name="Haridas S."/>
            <person name="Kuo A."/>
            <person name="Mondo S."/>
            <person name="Pangilinan J."/>
            <person name="Riley R."/>
            <person name="LaButti K."/>
            <person name="Andreopoulos B."/>
            <person name="Lipzen A."/>
            <person name="Chen C."/>
            <person name="Yan M."/>
            <person name="Daum C."/>
            <person name="Ng V."/>
            <person name="Clum A."/>
            <person name="Steindorff A."/>
            <person name="Ohm R.A."/>
            <person name="Martin F."/>
            <person name="Silar P."/>
            <person name="Natvig D.O."/>
            <person name="Lalanne C."/>
            <person name="Gautier V."/>
            <person name="Ament-Velasquez S.L."/>
            <person name="Kruys A."/>
            <person name="Hutchinson M.I."/>
            <person name="Powell A.J."/>
            <person name="Barry K."/>
            <person name="Miller A.N."/>
            <person name="Grigoriev I.V."/>
            <person name="Debuchy R."/>
            <person name="Gladieux P."/>
            <person name="Hiltunen Thoren M."/>
            <person name="Johannesson H."/>
        </authorList>
    </citation>
    <scope>NUCLEOTIDE SEQUENCE</scope>
    <source>
        <strain evidence="11">PSN293</strain>
    </source>
</reference>
<feature type="active site" evidence="6">
    <location>
        <position position="97"/>
    </location>
</feature>
<evidence type="ECO:0000256" key="6">
    <source>
        <dbReference type="PIRSR" id="PIRSR601461-1"/>
    </source>
</evidence>
<evidence type="ECO:0000256" key="2">
    <source>
        <dbReference type="ARBA" id="ARBA00022670"/>
    </source>
</evidence>
<feature type="active site" evidence="6">
    <location>
        <position position="297"/>
    </location>
</feature>
<feature type="chain" id="PRO_5042885714" evidence="9">
    <location>
        <begin position="21"/>
        <end position="468"/>
    </location>
</feature>
<dbReference type="InterPro" id="IPR033876">
    <property type="entry name" value="SAP-like"/>
</dbReference>
<dbReference type="InterPro" id="IPR033121">
    <property type="entry name" value="PEPTIDASE_A1"/>
</dbReference>
<evidence type="ECO:0000256" key="7">
    <source>
        <dbReference type="RuleBase" id="RU000454"/>
    </source>
</evidence>
<evidence type="ECO:0000313" key="12">
    <source>
        <dbReference type="Proteomes" id="UP001301769"/>
    </source>
</evidence>
<evidence type="ECO:0000256" key="4">
    <source>
        <dbReference type="ARBA" id="ARBA00022750"/>
    </source>
</evidence>
<evidence type="ECO:0000256" key="5">
    <source>
        <dbReference type="ARBA" id="ARBA00022801"/>
    </source>
</evidence>
<dbReference type="InterPro" id="IPR021109">
    <property type="entry name" value="Peptidase_aspartic_dom_sf"/>
</dbReference>
<evidence type="ECO:0000256" key="1">
    <source>
        <dbReference type="ARBA" id="ARBA00007447"/>
    </source>
</evidence>
<evidence type="ECO:0000313" key="11">
    <source>
        <dbReference type="EMBL" id="KAK4216607.1"/>
    </source>
</evidence>
<feature type="region of interest" description="Disordered" evidence="8">
    <location>
        <begin position="420"/>
        <end position="441"/>
    </location>
</feature>
<keyword evidence="4 7" id="KW-0064">Aspartyl protease</keyword>
<proteinExistence type="inferred from homology"/>
<evidence type="ECO:0000259" key="10">
    <source>
        <dbReference type="PROSITE" id="PS51767"/>
    </source>
</evidence>
<dbReference type="PROSITE" id="PS51767">
    <property type="entry name" value="PEPTIDASE_A1"/>
    <property type="match status" value="1"/>
</dbReference>
<comment type="caution">
    <text evidence="11">The sequence shown here is derived from an EMBL/GenBank/DDBJ whole genome shotgun (WGS) entry which is preliminary data.</text>
</comment>
<keyword evidence="3 9" id="KW-0732">Signal</keyword>
<dbReference type="PROSITE" id="PS00141">
    <property type="entry name" value="ASP_PROTEASE"/>
    <property type="match status" value="1"/>
</dbReference>
<dbReference type="PANTHER" id="PTHR47966:SF65">
    <property type="entry name" value="ASPARTIC-TYPE ENDOPEPTIDASE"/>
    <property type="match status" value="1"/>
</dbReference>
<dbReference type="PANTHER" id="PTHR47966">
    <property type="entry name" value="BETA-SITE APP-CLEAVING ENZYME, ISOFORM A-RELATED"/>
    <property type="match status" value="1"/>
</dbReference>
<keyword evidence="5 7" id="KW-0378">Hydrolase</keyword>
<reference evidence="11" key="2">
    <citation type="submission" date="2023-05" db="EMBL/GenBank/DDBJ databases">
        <authorList>
            <consortium name="Lawrence Berkeley National Laboratory"/>
            <person name="Steindorff A."/>
            <person name="Hensen N."/>
            <person name="Bonometti L."/>
            <person name="Westerberg I."/>
            <person name="Brannstrom I.O."/>
            <person name="Guillou S."/>
            <person name="Cros-Aarteil S."/>
            <person name="Calhoun S."/>
            <person name="Haridas S."/>
            <person name="Kuo A."/>
            <person name="Mondo S."/>
            <person name="Pangilinan J."/>
            <person name="Riley R."/>
            <person name="Labutti K."/>
            <person name="Andreopoulos B."/>
            <person name="Lipzen A."/>
            <person name="Chen C."/>
            <person name="Yanf M."/>
            <person name="Daum C."/>
            <person name="Ng V."/>
            <person name="Clum A."/>
            <person name="Ohm R."/>
            <person name="Martin F."/>
            <person name="Silar P."/>
            <person name="Natvig D."/>
            <person name="Lalanne C."/>
            <person name="Gautier V."/>
            <person name="Ament-Velasquez S.L."/>
            <person name="Kruys A."/>
            <person name="Hutchinson M.I."/>
            <person name="Powell A.J."/>
            <person name="Barry K."/>
            <person name="Miller A.N."/>
            <person name="Grigoriev I.V."/>
            <person name="Debuchy R."/>
            <person name="Gladieux P."/>
            <person name="Thoren M.H."/>
            <person name="Johannesson H."/>
        </authorList>
    </citation>
    <scope>NUCLEOTIDE SEQUENCE</scope>
    <source>
        <strain evidence="11">PSN293</strain>
    </source>
</reference>
<evidence type="ECO:0000256" key="9">
    <source>
        <dbReference type="SAM" id="SignalP"/>
    </source>
</evidence>
<dbReference type="PRINTS" id="PR00792">
    <property type="entry name" value="PEPSIN"/>
</dbReference>
<accession>A0AAN7BAY8</accession>
<dbReference type="Proteomes" id="UP001301769">
    <property type="component" value="Unassembled WGS sequence"/>
</dbReference>
<comment type="similarity">
    <text evidence="1 7">Belongs to the peptidase A1 family.</text>
</comment>
<dbReference type="Pfam" id="PF00026">
    <property type="entry name" value="Asp"/>
    <property type="match status" value="1"/>
</dbReference>
<keyword evidence="12" id="KW-1185">Reference proteome</keyword>